<evidence type="ECO:0000313" key="1">
    <source>
        <dbReference type="EMBL" id="SEQ78280.1"/>
    </source>
</evidence>
<dbReference type="Proteomes" id="UP000199766">
    <property type="component" value="Unassembled WGS sequence"/>
</dbReference>
<sequence length="56" mass="5941">MIVDDSASLRQVVRIALRGAGLEVIEASGSQDALGHLDGKKIHLVIRCSLKAVRSS</sequence>
<name>A0A1H9IUL2_9BURK</name>
<dbReference type="EMBL" id="FOGD01000002">
    <property type="protein sequence ID" value="SEQ78280.1"/>
    <property type="molecule type" value="Genomic_DNA"/>
</dbReference>
<keyword evidence="2" id="KW-1185">Reference proteome</keyword>
<dbReference type="Gene3D" id="3.40.50.2300">
    <property type="match status" value="1"/>
</dbReference>
<dbReference type="InterPro" id="IPR011006">
    <property type="entry name" value="CheY-like_superfamily"/>
</dbReference>
<evidence type="ECO:0000313" key="2">
    <source>
        <dbReference type="Proteomes" id="UP000199766"/>
    </source>
</evidence>
<dbReference type="STRING" id="180197.SAMN02982919_01221"/>
<protein>
    <submittedName>
        <fullName evidence="1">Response regulator receiver domain-containing protein</fullName>
    </submittedName>
</protein>
<gene>
    <name evidence="1" type="ORF">SAMN02982919_01221</name>
</gene>
<organism evidence="1 2">
    <name type="scientific">Giesbergeria anulus</name>
    <dbReference type="NCBI Taxonomy" id="180197"/>
    <lineage>
        <taxon>Bacteria</taxon>
        <taxon>Pseudomonadati</taxon>
        <taxon>Pseudomonadota</taxon>
        <taxon>Betaproteobacteria</taxon>
        <taxon>Burkholderiales</taxon>
        <taxon>Comamonadaceae</taxon>
        <taxon>Giesbergeria</taxon>
    </lineage>
</organism>
<proteinExistence type="predicted"/>
<reference evidence="1 2" key="1">
    <citation type="submission" date="2016-10" db="EMBL/GenBank/DDBJ databases">
        <authorList>
            <person name="de Groot N.N."/>
        </authorList>
    </citation>
    <scope>NUCLEOTIDE SEQUENCE [LARGE SCALE GENOMIC DNA]</scope>
    <source>
        <strain evidence="1 2">ATCC 35958</strain>
    </source>
</reference>
<accession>A0A1H9IUL2</accession>
<dbReference type="SUPFAM" id="SSF52172">
    <property type="entry name" value="CheY-like"/>
    <property type="match status" value="1"/>
</dbReference>
<dbReference type="AlphaFoldDB" id="A0A1H9IUL2"/>